<name>A0A161I1R4_9MICO</name>
<dbReference type="UniPathway" id="UPA00040"/>
<dbReference type="InterPro" id="IPR003085">
    <property type="entry name" value="AcuC"/>
</dbReference>
<keyword evidence="7" id="KW-1185">Reference proteome</keyword>
<dbReference type="EMBL" id="CP014209">
    <property type="protein sequence ID" value="ANC31295.1"/>
    <property type="molecule type" value="Genomic_DNA"/>
</dbReference>
<evidence type="ECO:0000313" key="6">
    <source>
        <dbReference type="EMBL" id="ANC31295.1"/>
    </source>
</evidence>
<reference evidence="6 7" key="1">
    <citation type="submission" date="2016-01" db="EMBL/GenBank/DDBJ databases">
        <title>Complete genome sequence of a soil Actinobacterium, Isoptericola dokdonensis DS-3.</title>
        <authorList>
            <person name="Kwon S.-K."/>
            <person name="Kim J.F."/>
        </authorList>
    </citation>
    <scope>NUCLEOTIDE SEQUENCE [LARGE SCALE GENOMIC DNA]</scope>
    <source>
        <strain evidence="6 7">DS-3</strain>
    </source>
</reference>
<dbReference type="CDD" id="cd09994">
    <property type="entry name" value="HDAC_AcuC_like"/>
    <property type="match status" value="1"/>
</dbReference>
<dbReference type="Proteomes" id="UP000076794">
    <property type="component" value="Chromosome"/>
</dbReference>
<gene>
    <name evidence="6" type="primary">acuC</name>
    <name evidence="6" type="ORF">I598_1747</name>
</gene>
<dbReference type="Gene3D" id="3.40.800.20">
    <property type="entry name" value="Histone deacetylase domain"/>
    <property type="match status" value="1"/>
</dbReference>
<dbReference type="InterPro" id="IPR023801">
    <property type="entry name" value="His_deacetylse_dom"/>
</dbReference>
<sequence>MSVARLLWSPELLRYDFGAGHPMAPARLDLTMRLVAELGLLSSGALEVVDPAPAGDDVVGSVHDPAYVAAVKHAAATGEPDLARGLGTEDDPVFPAMHEAAARLVGASVAAADAVWSGQVPHALNIAGGMHHAQRAAASGFCIYNDAAAAVQRLLDAGARRVAYVDLDAHHGDGVEAIFWDDPRVLTFSVHQDGHTLFPGTGNPSDVGGRGARGSAVNVALPPRTDSARWLRAVDAVLPAVLRAFEPDAIVSQHGTDAHGNDPLTDLSVGIDAQRTAARWVHELGHELCEGRWVALGGGGYAVVDVVPLVWSSLVAEAAHVPLAAGMPLPESWRDGVEELSGLEAARTLGRGDVEWRRWADGYDPSDATDRAVLATRRHVFPELGLDPFHD</sequence>
<evidence type="ECO:0000259" key="5">
    <source>
        <dbReference type="Pfam" id="PF00850"/>
    </source>
</evidence>
<comment type="similarity">
    <text evidence="2">Belongs to the histone deacetylase family.</text>
</comment>
<comment type="pathway">
    <text evidence="1">Ketone degradation; acetoin degradation.</text>
</comment>
<evidence type="ECO:0000256" key="4">
    <source>
        <dbReference type="ARBA" id="ARBA00022627"/>
    </source>
</evidence>
<dbReference type="PANTHER" id="PTHR10625">
    <property type="entry name" value="HISTONE DEACETYLASE HDAC1-RELATED"/>
    <property type="match status" value="1"/>
</dbReference>
<keyword evidence="4" id="KW-0006">Acetoin catabolism</keyword>
<dbReference type="OrthoDB" id="9808367at2"/>
<dbReference type="PANTHER" id="PTHR10625:SF10">
    <property type="entry name" value="HISTONE DEACETYLASE HDAC1"/>
    <property type="match status" value="1"/>
</dbReference>
<dbReference type="Pfam" id="PF00850">
    <property type="entry name" value="Hist_deacetyl"/>
    <property type="match status" value="1"/>
</dbReference>
<dbReference type="STRING" id="1300344.I598_1747"/>
<organism evidence="6 7">
    <name type="scientific">Isoptericola dokdonensis DS-3</name>
    <dbReference type="NCBI Taxonomy" id="1300344"/>
    <lineage>
        <taxon>Bacteria</taxon>
        <taxon>Bacillati</taxon>
        <taxon>Actinomycetota</taxon>
        <taxon>Actinomycetes</taxon>
        <taxon>Micrococcales</taxon>
        <taxon>Promicromonosporaceae</taxon>
        <taxon>Isoptericola</taxon>
    </lineage>
</organism>
<dbReference type="AlphaFoldDB" id="A0A161I1R4"/>
<dbReference type="PRINTS" id="PR01270">
    <property type="entry name" value="HDASUPER"/>
</dbReference>
<dbReference type="PRINTS" id="PR01272">
    <property type="entry name" value="ACUCPROTEIN"/>
</dbReference>
<dbReference type="KEGG" id="ido:I598_1747"/>
<dbReference type="GO" id="GO:0045150">
    <property type="term" value="P:acetoin catabolic process"/>
    <property type="evidence" value="ECO:0007669"/>
    <property type="project" value="UniProtKB-UniPathway"/>
</dbReference>
<dbReference type="SUPFAM" id="SSF52768">
    <property type="entry name" value="Arginase/deacetylase"/>
    <property type="match status" value="1"/>
</dbReference>
<dbReference type="InterPro" id="IPR037138">
    <property type="entry name" value="His_deacetylse_dom_sf"/>
</dbReference>
<dbReference type="RefSeq" id="WP_068202618.1">
    <property type="nucleotide sequence ID" value="NZ_CP014209.1"/>
</dbReference>
<dbReference type="PATRIC" id="fig|1300344.3.peg.1754"/>
<evidence type="ECO:0000256" key="3">
    <source>
        <dbReference type="ARBA" id="ARBA00020218"/>
    </source>
</evidence>
<feature type="domain" description="Histone deacetylase" evidence="5">
    <location>
        <begin position="21"/>
        <end position="316"/>
    </location>
</feature>
<evidence type="ECO:0000313" key="7">
    <source>
        <dbReference type="Proteomes" id="UP000076794"/>
    </source>
</evidence>
<evidence type="ECO:0000256" key="2">
    <source>
        <dbReference type="ARBA" id="ARBA00005947"/>
    </source>
</evidence>
<accession>A0A161I1R4</accession>
<protein>
    <recommendedName>
        <fullName evidence="3">Acetoin utilization protein AcuC</fullName>
    </recommendedName>
</protein>
<dbReference type="InterPro" id="IPR023696">
    <property type="entry name" value="Ureohydrolase_dom_sf"/>
</dbReference>
<evidence type="ECO:0000256" key="1">
    <source>
        <dbReference type="ARBA" id="ARBA00005101"/>
    </source>
</evidence>
<proteinExistence type="inferred from homology"/>
<dbReference type="InterPro" id="IPR000286">
    <property type="entry name" value="HDACs"/>
</dbReference>
<dbReference type="GO" id="GO:0040029">
    <property type="term" value="P:epigenetic regulation of gene expression"/>
    <property type="evidence" value="ECO:0007669"/>
    <property type="project" value="TreeGrafter"/>
</dbReference>
<dbReference type="GO" id="GO:0004407">
    <property type="term" value="F:histone deacetylase activity"/>
    <property type="evidence" value="ECO:0007669"/>
    <property type="project" value="TreeGrafter"/>
</dbReference>